<dbReference type="SMART" id="SM00448">
    <property type="entry name" value="REC"/>
    <property type="match status" value="1"/>
</dbReference>
<dbReference type="PANTHER" id="PTHR44591">
    <property type="entry name" value="STRESS RESPONSE REGULATOR PROTEIN 1"/>
    <property type="match status" value="1"/>
</dbReference>
<dbReference type="AlphaFoldDB" id="A0A953M2D5"/>
<name>A0A953M2D5_9BACT</name>
<proteinExistence type="predicted"/>
<keyword evidence="1 2" id="KW-0597">Phosphoprotein</keyword>
<dbReference type="GO" id="GO:0000160">
    <property type="term" value="P:phosphorelay signal transduction system"/>
    <property type="evidence" value="ECO:0007669"/>
    <property type="project" value="InterPro"/>
</dbReference>
<dbReference type="InterPro" id="IPR011006">
    <property type="entry name" value="CheY-like_superfamily"/>
</dbReference>
<reference evidence="4" key="2">
    <citation type="submission" date="2021-08" db="EMBL/GenBank/DDBJ databases">
        <authorList>
            <person name="Dalcin Martins P."/>
        </authorList>
    </citation>
    <scope>NUCLEOTIDE SEQUENCE</scope>
    <source>
        <strain evidence="4">MAG_39</strain>
    </source>
</reference>
<evidence type="ECO:0000313" key="5">
    <source>
        <dbReference type="Proteomes" id="UP000705867"/>
    </source>
</evidence>
<dbReference type="InterPro" id="IPR050595">
    <property type="entry name" value="Bact_response_regulator"/>
</dbReference>
<feature type="modified residue" description="4-aspartylphosphate" evidence="2">
    <location>
        <position position="56"/>
    </location>
</feature>
<reference evidence="4" key="1">
    <citation type="journal article" date="2021" name="bioRxiv">
        <title>Unraveling nitrogen, sulfur and carbon metabolic pathways and microbial community transcriptional responses to substrate deprivation and toxicity stresses in a bioreactor mimicking anoxic brackish coastal sediment conditions.</title>
        <authorList>
            <person name="Martins P.D."/>
            <person name="Echeveste M.J."/>
            <person name="Arshad A."/>
            <person name="Kurth J."/>
            <person name="Ouboter H."/>
            <person name="Jetten M.S.M."/>
            <person name="Welte C.U."/>
        </authorList>
    </citation>
    <scope>NUCLEOTIDE SEQUENCE</scope>
    <source>
        <strain evidence="4">MAG_39</strain>
    </source>
</reference>
<dbReference type="Proteomes" id="UP000705867">
    <property type="component" value="Unassembled WGS sequence"/>
</dbReference>
<dbReference type="PROSITE" id="PS50110">
    <property type="entry name" value="RESPONSE_REGULATORY"/>
    <property type="match status" value="1"/>
</dbReference>
<protein>
    <submittedName>
        <fullName evidence="4">Response regulator</fullName>
    </submittedName>
</protein>
<dbReference type="EMBL" id="JAIOIV010000119">
    <property type="protein sequence ID" value="MBZ0157518.1"/>
    <property type="molecule type" value="Genomic_DNA"/>
</dbReference>
<dbReference type="PANTHER" id="PTHR44591:SF3">
    <property type="entry name" value="RESPONSE REGULATORY DOMAIN-CONTAINING PROTEIN"/>
    <property type="match status" value="1"/>
</dbReference>
<accession>A0A953M2D5</accession>
<comment type="caution">
    <text evidence="4">The sequence shown here is derived from an EMBL/GenBank/DDBJ whole genome shotgun (WGS) entry which is preliminary data.</text>
</comment>
<evidence type="ECO:0000256" key="1">
    <source>
        <dbReference type="ARBA" id="ARBA00022553"/>
    </source>
</evidence>
<dbReference type="Gene3D" id="3.40.50.2300">
    <property type="match status" value="1"/>
</dbReference>
<evidence type="ECO:0000313" key="4">
    <source>
        <dbReference type="EMBL" id="MBZ0157518.1"/>
    </source>
</evidence>
<organism evidence="4 5">
    <name type="scientific">Candidatus Nitrobium versatile</name>
    <dbReference type="NCBI Taxonomy" id="2884831"/>
    <lineage>
        <taxon>Bacteria</taxon>
        <taxon>Pseudomonadati</taxon>
        <taxon>Nitrospirota</taxon>
        <taxon>Nitrospiria</taxon>
        <taxon>Nitrospirales</taxon>
        <taxon>Nitrospiraceae</taxon>
        <taxon>Candidatus Nitrobium</taxon>
    </lineage>
</organism>
<dbReference type="InterPro" id="IPR001789">
    <property type="entry name" value="Sig_transdc_resp-reg_receiver"/>
</dbReference>
<sequence length="127" mass="14614">MKTINVLIVDDVPFMRQFIKSCLQMSFPEINAEESSNGSSARERLQSIPFDLVLCDWEMPSLKGDELLQWMRSEEDTRDTPFIMITGKREKEFIIKALELGVTDYIIKPVNCDTLAKKIISALKGRR</sequence>
<dbReference type="Pfam" id="PF00072">
    <property type="entry name" value="Response_reg"/>
    <property type="match status" value="1"/>
</dbReference>
<dbReference type="SUPFAM" id="SSF52172">
    <property type="entry name" value="CheY-like"/>
    <property type="match status" value="1"/>
</dbReference>
<evidence type="ECO:0000259" key="3">
    <source>
        <dbReference type="PROSITE" id="PS50110"/>
    </source>
</evidence>
<feature type="domain" description="Response regulatory" evidence="3">
    <location>
        <begin position="5"/>
        <end position="123"/>
    </location>
</feature>
<gene>
    <name evidence="4" type="ORF">K8I29_15070</name>
</gene>
<evidence type="ECO:0000256" key="2">
    <source>
        <dbReference type="PROSITE-ProRule" id="PRU00169"/>
    </source>
</evidence>